<dbReference type="GO" id="GO:0006508">
    <property type="term" value="P:proteolysis"/>
    <property type="evidence" value="ECO:0007669"/>
    <property type="project" value="InterPro"/>
</dbReference>
<proteinExistence type="predicted"/>
<feature type="non-terminal residue" evidence="1">
    <location>
        <position position="1"/>
    </location>
</feature>
<dbReference type="SUPFAM" id="SSF52743">
    <property type="entry name" value="Subtilisin-like"/>
    <property type="match status" value="1"/>
</dbReference>
<dbReference type="RefSeq" id="WP_420818693.1">
    <property type="nucleotide sequence ID" value="NZ_QZEV01000048.1"/>
</dbReference>
<evidence type="ECO:0000313" key="2">
    <source>
        <dbReference type="Proteomes" id="UP000285530"/>
    </source>
</evidence>
<organism evidence="1 2">
    <name type="scientific">Paracoccus aestuarii</name>
    <dbReference type="NCBI Taxonomy" id="453842"/>
    <lineage>
        <taxon>Bacteria</taxon>
        <taxon>Pseudomonadati</taxon>
        <taxon>Pseudomonadota</taxon>
        <taxon>Alphaproteobacteria</taxon>
        <taxon>Rhodobacterales</taxon>
        <taxon>Paracoccaceae</taxon>
        <taxon>Paracoccus</taxon>
    </lineage>
</organism>
<sequence>TQPGPAGGDWAPPGRWRIALDGPPGPCWALSVQRDEVLRGYPREARQSWLDDGCYRDQDDRGWPILRDPPGGPTRVQRGDTVNAYATGRRVLRAGAVARRGGGPMPYASLIGADLGGDVLVPVDRSSCHPGMIVRGRASGGFAIMSGSSMAAPWASRWLAGQLARGARPADRQAVAALAGPGPCPVLPAPPQRG</sequence>
<dbReference type="AlphaFoldDB" id="A0A418ZV55"/>
<evidence type="ECO:0008006" key="3">
    <source>
        <dbReference type="Google" id="ProtNLM"/>
    </source>
</evidence>
<keyword evidence="2" id="KW-1185">Reference proteome</keyword>
<accession>A0A418ZV55</accession>
<evidence type="ECO:0000313" key="1">
    <source>
        <dbReference type="EMBL" id="RJL03371.1"/>
    </source>
</evidence>
<dbReference type="GO" id="GO:0004252">
    <property type="term" value="F:serine-type endopeptidase activity"/>
    <property type="evidence" value="ECO:0007669"/>
    <property type="project" value="InterPro"/>
</dbReference>
<comment type="caution">
    <text evidence="1">The sequence shown here is derived from an EMBL/GenBank/DDBJ whole genome shotgun (WGS) entry which is preliminary data.</text>
</comment>
<dbReference type="InterPro" id="IPR036852">
    <property type="entry name" value="Peptidase_S8/S53_dom_sf"/>
</dbReference>
<gene>
    <name evidence="1" type="ORF">D3P06_10445</name>
</gene>
<reference evidence="1 2" key="1">
    <citation type="submission" date="2018-09" db="EMBL/GenBank/DDBJ databases">
        <title>Paracoccus onubensis nov. sp. a moderate halophilic bacterium isolated from Gruta de las Maravillas (Aracena, Spain).</title>
        <authorList>
            <person name="Jurado V."/>
            <person name="Gutierrez-Patricio S."/>
            <person name="Gonzalez-Pimentel J.L."/>
            <person name="Laiz L."/>
            <person name="Saiz-Jimenez C."/>
        </authorList>
    </citation>
    <scope>NUCLEOTIDE SEQUENCE [LARGE SCALE GENOMIC DNA]</scope>
    <source>
        <strain evidence="1 2">DSM 19484</strain>
    </source>
</reference>
<protein>
    <recommendedName>
        <fullName evidence="3">Peptidase S8/S53 domain-containing protein</fullName>
    </recommendedName>
</protein>
<dbReference type="Proteomes" id="UP000285530">
    <property type="component" value="Unassembled WGS sequence"/>
</dbReference>
<name>A0A418ZV55_9RHOB</name>
<dbReference type="EMBL" id="QZEV01000048">
    <property type="protein sequence ID" value="RJL03371.1"/>
    <property type="molecule type" value="Genomic_DNA"/>
</dbReference>